<evidence type="ECO:0000256" key="5">
    <source>
        <dbReference type="PIRSR" id="PIRSR623088-2"/>
    </source>
</evidence>
<dbReference type="InterPro" id="IPR003607">
    <property type="entry name" value="HD/PDEase_dom"/>
</dbReference>
<feature type="binding site" evidence="5">
    <location>
        <begin position="597"/>
        <end position="601"/>
    </location>
    <ligand>
        <name>AMP</name>
        <dbReference type="ChEBI" id="CHEBI:456215"/>
    </ligand>
</feature>
<reference evidence="10" key="1">
    <citation type="submission" date="2021-01" db="EMBL/GenBank/DDBJ databases">
        <authorList>
            <person name="Corre E."/>
            <person name="Pelletier E."/>
            <person name="Niang G."/>
            <person name="Scheremetjew M."/>
            <person name="Finn R."/>
            <person name="Kale V."/>
            <person name="Holt S."/>
            <person name="Cochrane G."/>
            <person name="Meng A."/>
            <person name="Brown T."/>
            <person name="Cohen L."/>
        </authorList>
    </citation>
    <scope>NUCLEOTIDE SEQUENCE</scope>
    <source>
        <strain evidence="10">NIES-381</strain>
    </source>
</reference>
<proteinExistence type="inferred from homology"/>
<dbReference type="InterPro" id="IPR036971">
    <property type="entry name" value="PDEase_catalytic_dom_sf"/>
</dbReference>
<feature type="binding site" evidence="5">
    <location>
        <position position="803"/>
    </location>
    <ligand>
        <name>AMP</name>
        <dbReference type="ChEBI" id="CHEBI:456215"/>
    </ligand>
</feature>
<feature type="active site" description="Proton donor" evidence="4">
    <location>
        <position position="597"/>
    </location>
</feature>
<evidence type="ECO:0000256" key="6">
    <source>
        <dbReference type="PIRSR" id="PIRSR623088-3"/>
    </source>
</evidence>
<dbReference type="CDD" id="cd00077">
    <property type="entry name" value="HDc"/>
    <property type="match status" value="1"/>
</dbReference>
<feature type="binding site" evidence="6">
    <location>
        <position position="638"/>
    </location>
    <ligand>
        <name>Zn(2+)</name>
        <dbReference type="ChEBI" id="CHEBI:29105"/>
        <label>1</label>
    </ligand>
</feature>
<dbReference type="Pfam" id="PF00233">
    <property type="entry name" value="PDEase_I"/>
    <property type="match status" value="1"/>
</dbReference>
<dbReference type="GO" id="GO:0004114">
    <property type="term" value="F:3',5'-cyclic-nucleotide phosphodiesterase activity"/>
    <property type="evidence" value="ECO:0007669"/>
    <property type="project" value="InterPro"/>
</dbReference>
<dbReference type="EMBL" id="HBGA01120639">
    <property type="protein sequence ID" value="CAD9033451.1"/>
    <property type="molecule type" value="Transcribed_RNA"/>
</dbReference>
<keyword evidence="2 6" id="KW-0479">Metal-binding</keyword>
<dbReference type="Gene3D" id="3.30.450.40">
    <property type="match status" value="2"/>
</dbReference>
<dbReference type="Pfam" id="PF01590">
    <property type="entry name" value="GAF"/>
    <property type="match status" value="2"/>
</dbReference>
<dbReference type="AlphaFoldDB" id="A0A7S1J5V5"/>
<evidence type="ECO:0000259" key="9">
    <source>
        <dbReference type="PROSITE" id="PS51845"/>
    </source>
</evidence>
<gene>
    <name evidence="10" type="ORF">EGYM00392_LOCUS44598</name>
</gene>
<dbReference type="PANTHER" id="PTHR11347">
    <property type="entry name" value="CYCLIC NUCLEOTIDE PHOSPHODIESTERASE"/>
    <property type="match status" value="1"/>
</dbReference>
<dbReference type="PRINTS" id="PR00387">
    <property type="entry name" value="PDIESTERASE1"/>
</dbReference>
<feature type="binding site" evidence="6">
    <location>
        <position position="638"/>
    </location>
    <ligand>
        <name>Zn(2+)</name>
        <dbReference type="ChEBI" id="CHEBI:29105"/>
        <label>2</label>
    </ligand>
</feature>
<dbReference type="GO" id="GO:0046872">
    <property type="term" value="F:metal ion binding"/>
    <property type="evidence" value="ECO:0007669"/>
    <property type="project" value="UniProtKB-KW"/>
</dbReference>
<dbReference type="SUPFAM" id="SSF55781">
    <property type="entry name" value="GAF domain-like"/>
    <property type="match status" value="2"/>
</dbReference>
<dbReference type="InterPro" id="IPR023174">
    <property type="entry name" value="PDEase_CS"/>
</dbReference>
<comment type="similarity">
    <text evidence="7">Belongs to the cyclic nucleotide phosphodiesterase family.</text>
</comment>
<dbReference type="GO" id="GO:0007165">
    <property type="term" value="P:signal transduction"/>
    <property type="evidence" value="ECO:0007669"/>
    <property type="project" value="InterPro"/>
</dbReference>
<accession>A0A7S1J5V5</accession>
<dbReference type="InterPro" id="IPR002073">
    <property type="entry name" value="PDEase_catalytic_dom"/>
</dbReference>
<dbReference type="SMART" id="SM00065">
    <property type="entry name" value="GAF"/>
    <property type="match status" value="2"/>
</dbReference>
<feature type="binding site" evidence="5">
    <location>
        <position position="638"/>
    </location>
    <ligand>
        <name>AMP</name>
        <dbReference type="ChEBI" id="CHEBI:456215"/>
    </ligand>
</feature>
<dbReference type="EC" id="3.1.4.-" evidence="7"/>
<protein>
    <recommendedName>
        <fullName evidence="7">Phosphodiesterase</fullName>
        <ecNumber evidence="7">3.1.4.-</ecNumber>
    </recommendedName>
</protein>
<name>A0A7S1J5V5_9EUGL</name>
<evidence type="ECO:0000256" key="8">
    <source>
        <dbReference type="SAM" id="MobiDB-lite"/>
    </source>
</evidence>
<feature type="binding site" evidence="6">
    <location>
        <position position="751"/>
    </location>
    <ligand>
        <name>Zn(2+)</name>
        <dbReference type="ChEBI" id="CHEBI:29105"/>
        <label>1</label>
    </ligand>
</feature>
<feature type="compositionally biased region" description="Basic and acidic residues" evidence="8">
    <location>
        <begin position="858"/>
        <end position="871"/>
    </location>
</feature>
<evidence type="ECO:0000256" key="1">
    <source>
        <dbReference type="ARBA" id="ARBA00022535"/>
    </source>
</evidence>
<keyword evidence="1" id="KW-0140">cGMP</keyword>
<feature type="domain" description="PDEase" evidence="9">
    <location>
        <begin position="516"/>
        <end position="847"/>
    </location>
</feature>
<evidence type="ECO:0000256" key="3">
    <source>
        <dbReference type="ARBA" id="ARBA00022801"/>
    </source>
</evidence>
<feature type="region of interest" description="Disordered" evidence="8">
    <location>
        <begin position="850"/>
        <end position="871"/>
    </location>
</feature>
<dbReference type="SMART" id="SM00471">
    <property type="entry name" value="HDc"/>
    <property type="match status" value="1"/>
</dbReference>
<dbReference type="InterPro" id="IPR029016">
    <property type="entry name" value="GAF-like_dom_sf"/>
</dbReference>
<feature type="binding site" evidence="6">
    <location>
        <position position="637"/>
    </location>
    <ligand>
        <name>Zn(2+)</name>
        <dbReference type="ChEBI" id="CHEBI:29105"/>
        <label>1</label>
    </ligand>
</feature>
<dbReference type="InterPro" id="IPR003018">
    <property type="entry name" value="GAF"/>
</dbReference>
<comment type="cofactor">
    <cofactor evidence="7">
        <name>a divalent metal cation</name>
        <dbReference type="ChEBI" id="CHEBI:60240"/>
    </cofactor>
    <text evidence="7">Binds 2 divalent metal cations per subunit. Site 1 may preferentially bind zinc ions, while site 2 has a preference for magnesium and/or manganese ions.</text>
</comment>
<keyword evidence="3 7" id="KW-0378">Hydrolase</keyword>
<feature type="binding site" evidence="5">
    <location>
        <position position="751"/>
    </location>
    <ligand>
        <name>AMP</name>
        <dbReference type="ChEBI" id="CHEBI:456215"/>
    </ligand>
</feature>
<evidence type="ECO:0000313" key="10">
    <source>
        <dbReference type="EMBL" id="CAD9033451.1"/>
    </source>
</evidence>
<evidence type="ECO:0000256" key="7">
    <source>
        <dbReference type="RuleBase" id="RU363067"/>
    </source>
</evidence>
<sequence>MVMSPEEYIRQHNLHSIVNDVLGEVITNMPDDPISYMVLQLAKTPLAPKSATSGNQLESCLQVALRAANLRKSAGKPLTDAEKNLGSSLVGALGIQTQSHEAAAMRSLEHSRRSSAATSSKAGNKLRSAMMMVQDQVKHPQVYSRLVKSKKAAQLLLQVALSMTTSTIDNTSSLIDETMDGACQLLEADRCTFFLVDDDELVSKMARGAGEIRIPITTGLAGHVATTGESINIVDAWQDPRFNKSVDMETGYRTRSILCMPVKFEGSIVAVAQLLNKTSGGPFTSDDEELFEAFSTFAGVCIRSHQLYQQTLYEKRRTDVFVSILRKLAHTDIRNMDKTVDQIINSIKELLMADRCTLFLVDKERDELISKIATDAGSSEIRVAIGQGIAGNVARVGATLNIQDAYQDPRFSPETDKRMGYTTRTILAMPIVDHANEIVAVTQVINKEAGVFTEEDEELLEYFSLFAGIALSNARLYEFVVDSGKQAMDLFNMTQGSALGPQKAGTAASFFGLVPNKAELNSYDQLTLTDKEKTLIRTVDFNPHVYSLTTDQHQRVIPLFIEIFNAAGLIEKYRIPVDALQRFLICCKKKYRMVPYHSITHAFDVTQTLYLYLYVYGMADLLTEFEAFILMLSGVLHDIDHMGLNNSFHFKAETPLGVLSAASGAQSVLEVHHCNLSIELLSIQECDVLCNLPKDQKKEAFKCLIYNILATDMAKHKEYVDRFKEMAEEGYDKSNAEHRRLASALLLKCADISNVTKPFDISRLWGIAATEEFFVQGEAEKKNKLELTPAFQKEKGVELAQSQLGFINFMVKPMLDTCIDGVFKGLEPFRTILTENVRLWEIKLEEHKRTQAEAASNTEKKVVIDEGSNKK</sequence>
<evidence type="ECO:0000256" key="2">
    <source>
        <dbReference type="ARBA" id="ARBA00022723"/>
    </source>
</evidence>
<dbReference type="Gene3D" id="1.10.1300.10">
    <property type="entry name" value="3'5'-cyclic nucleotide phosphodiesterase, catalytic domain"/>
    <property type="match status" value="1"/>
</dbReference>
<feature type="binding site" evidence="6">
    <location>
        <position position="601"/>
    </location>
    <ligand>
        <name>Zn(2+)</name>
        <dbReference type="ChEBI" id="CHEBI:29105"/>
        <label>1</label>
    </ligand>
</feature>
<evidence type="ECO:0000256" key="4">
    <source>
        <dbReference type="PIRSR" id="PIRSR623088-1"/>
    </source>
</evidence>
<dbReference type="PROSITE" id="PS51845">
    <property type="entry name" value="PDEASE_I_2"/>
    <property type="match status" value="1"/>
</dbReference>
<dbReference type="CDD" id="cd22961">
    <property type="entry name" value="DD_TEX55-like"/>
    <property type="match status" value="1"/>
</dbReference>
<dbReference type="SUPFAM" id="SSF109604">
    <property type="entry name" value="HD-domain/PDEase-like"/>
    <property type="match status" value="1"/>
</dbReference>
<dbReference type="PROSITE" id="PS00126">
    <property type="entry name" value="PDEASE_I_1"/>
    <property type="match status" value="1"/>
</dbReference>
<dbReference type="InterPro" id="IPR023088">
    <property type="entry name" value="PDEase"/>
</dbReference>
<organism evidence="10">
    <name type="scientific">Eutreptiella gymnastica</name>
    <dbReference type="NCBI Taxonomy" id="73025"/>
    <lineage>
        <taxon>Eukaryota</taxon>
        <taxon>Discoba</taxon>
        <taxon>Euglenozoa</taxon>
        <taxon>Euglenida</taxon>
        <taxon>Spirocuta</taxon>
        <taxon>Euglenophyceae</taxon>
        <taxon>Eutreptiales</taxon>
        <taxon>Eutreptiaceae</taxon>
        <taxon>Eutreptiella</taxon>
    </lineage>
</organism>